<comment type="caution">
    <text evidence="2">The sequence shown here is derived from an EMBL/GenBank/DDBJ whole genome shotgun (WGS) entry which is preliminary data.</text>
</comment>
<keyword evidence="3" id="KW-1185">Reference proteome</keyword>
<dbReference type="Pfam" id="PF07893">
    <property type="entry name" value="DUF1668"/>
    <property type="match status" value="1"/>
</dbReference>
<evidence type="ECO:0000313" key="3">
    <source>
        <dbReference type="Proteomes" id="UP000636709"/>
    </source>
</evidence>
<gene>
    <name evidence="2" type="ORF">HU200_008707</name>
</gene>
<organism evidence="2 3">
    <name type="scientific">Digitaria exilis</name>
    <dbReference type="NCBI Taxonomy" id="1010633"/>
    <lineage>
        <taxon>Eukaryota</taxon>
        <taxon>Viridiplantae</taxon>
        <taxon>Streptophyta</taxon>
        <taxon>Embryophyta</taxon>
        <taxon>Tracheophyta</taxon>
        <taxon>Spermatophyta</taxon>
        <taxon>Magnoliopsida</taxon>
        <taxon>Liliopsida</taxon>
        <taxon>Poales</taxon>
        <taxon>Poaceae</taxon>
        <taxon>PACMAD clade</taxon>
        <taxon>Panicoideae</taxon>
        <taxon>Panicodae</taxon>
        <taxon>Paniceae</taxon>
        <taxon>Anthephorinae</taxon>
        <taxon>Digitaria</taxon>
    </lineage>
</organism>
<dbReference type="EMBL" id="JACEFO010000575">
    <property type="protein sequence ID" value="KAF8765331.1"/>
    <property type="molecule type" value="Genomic_DNA"/>
</dbReference>
<reference evidence="2" key="1">
    <citation type="submission" date="2020-07" db="EMBL/GenBank/DDBJ databases">
        <title>Genome sequence and genetic diversity analysis of an under-domesticated orphan crop, white fonio (Digitaria exilis).</title>
        <authorList>
            <person name="Bennetzen J.L."/>
            <person name="Chen S."/>
            <person name="Ma X."/>
            <person name="Wang X."/>
            <person name="Yssel A.E.J."/>
            <person name="Chaluvadi S.R."/>
            <person name="Johnson M."/>
            <person name="Gangashetty P."/>
            <person name="Hamidou F."/>
            <person name="Sanogo M.D."/>
            <person name="Zwaenepoel A."/>
            <person name="Wallace J."/>
            <person name="Van De Peer Y."/>
            <person name="Van Deynze A."/>
        </authorList>
    </citation>
    <scope>NUCLEOTIDE SEQUENCE</scope>
    <source>
        <tissue evidence="2">Leaves</tissue>
    </source>
</reference>
<evidence type="ECO:0000256" key="1">
    <source>
        <dbReference type="SAM" id="MobiDB-lite"/>
    </source>
</evidence>
<evidence type="ECO:0000313" key="2">
    <source>
        <dbReference type="EMBL" id="KAF8765331.1"/>
    </source>
</evidence>
<dbReference type="AlphaFoldDB" id="A0A835KPZ2"/>
<accession>A0A835KPZ2</accession>
<protein>
    <submittedName>
        <fullName evidence="2">Uncharacterized protein</fullName>
    </submittedName>
</protein>
<feature type="region of interest" description="Disordered" evidence="1">
    <location>
        <begin position="1"/>
        <end position="28"/>
    </location>
</feature>
<proteinExistence type="predicted"/>
<sequence length="299" mass="32744">MMRQNTQPAEFPSPPPSPPAAAPPPLVHAGIETAPFGWEQSTASRRGGDISGVGTAGITSGGPDLESRGFWPSRLLLIRPQIIVIVADSGAGAIFSNIHPNYQSFYASFPRHHPSPVLWITSGEGSVMAVTAPASPLREMIGRGESRMGLPQRCQSVIMENRFAGSKSLCSVNLTRQLFDDTVRPPSATPHMMAAEAGNQKNELTEVAFKMKRIRLPSPIFTLQTALNEPCKIDCFPLVDRKMVWADHLGRTFLFDAETRQMDIIPKLHQPKLMPLSVFVPNADADNDYDQVAEAFLSW</sequence>
<dbReference type="InterPro" id="IPR012871">
    <property type="entry name" value="DUF1668_ORYSA"/>
</dbReference>
<dbReference type="Proteomes" id="UP000636709">
    <property type="component" value="Unassembled WGS sequence"/>
</dbReference>
<feature type="compositionally biased region" description="Pro residues" evidence="1">
    <location>
        <begin position="11"/>
        <end position="26"/>
    </location>
</feature>
<name>A0A835KPZ2_9POAL</name>
<feature type="region of interest" description="Disordered" evidence="1">
    <location>
        <begin position="41"/>
        <end position="65"/>
    </location>
</feature>